<dbReference type="EMBL" id="FP475956">
    <property type="protein sequence ID" value="CAZ89352.1"/>
    <property type="molecule type" value="Genomic_DNA"/>
</dbReference>
<evidence type="ECO:0000313" key="2">
    <source>
        <dbReference type="EMBL" id="CAZ89352.1"/>
    </source>
</evidence>
<reference evidence="4" key="2">
    <citation type="journal article" date="2010" name="PLoS Genet.">
        <title>Structure, function, and evolution of the Thiomonas spp. genome.</title>
        <authorList>
            <person name="Arsene-Ploetze F."/>
            <person name="Koechler S."/>
            <person name="Marchal M."/>
            <person name="Coppee J.Y."/>
            <person name="Chandler M."/>
            <person name="Bonnefoy V."/>
            <person name="Brochier-Armanet C."/>
            <person name="Barakat M."/>
            <person name="Barbe V."/>
            <person name="Battaglia-Brunet F."/>
            <person name="Bruneel O."/>
            <person name="Bryan C.G."/>
            <person name="Cleiss-Arnold J."/>
            <person name="Cruveiller S."/>
            <person name="Erhardt M."/>
            <person name="Heinrich-Salmeron A."/>
            <person name="Hommais F."/>
            <person name="Joulian C."/>
            <person name="Krin E."/>
            <person name="Lieutaud A."/>
            <person name="Lievremont D."/>
            <person name="Michel C."/>
            <person name="Muller D."/>
            <person name="Ortet P."/>
            <person name="Proux C."/>
            <person name="Siguier P."/>
            <person name="Roche D."/>
            <person name="Rouy Z."/>
            <person name="Salvignol G."/>
            <person name="Slyemi D."/>
            <person name="Talla E."/>
            <person name="Weiss S."/>
            <person name="Weissenbach J."/>
            <person name="Medigue C."/>
            <person name="Bertin P.N."/>
        </authorList>
    </citation>
    <scope>NUCLEOTIDE SEQUENCE [LARGE SCALE GENOMIC DNA]</scope>
    <source>
        <strain evidence="4">DSM 22701 / CIP 110005 / 3As</strain>
    </source>
</reference>
<reference key="1">
    <citation type="submission" date="2009-07" db="EMBL/GenBank/DDBJ databases">
        <authorList>
            <person name="Genoscope - CEA"/>
        </authorList>
    </citation>
    <scope>NUCLEOTIDE SEQUENCE</scope>
    <source>
        <strain>3As</strain>
    </source>
</reference>
<protein>
    <recommendedName>
        <fullName evidence="6">Phage tail tape measure protein</fullName>
    </recommendedName>
</protein>
<dbReference type="Proteomes" id="UP000078599">
    <property type="component" value="Unassembled WGS sequence"/>
</dbReference>
<proteinExistence type="predicted"/>
<reference evidence="3 5" key="4">
    <citation type="submission" date="2015-03" db="EMBL/GenBank/DDBJ databases">
        <authorList>
            <person name="Regsiter A."/>
            <person name="william w."/>
        </authorList>
    </citation>
    <scope>NUCLEOTIDE SEQUENCE [LARGE SCALE GENOMIC DNA]</scope>
    <source>
        <strain evidence="3 5">CB1</strain>
    </source>
</reference>
<evidence type="ECO:0000313" key="5">
    <source>
        <dbReference type="Proteomes" id="UP000078599"/>
    </source>
</evidence>
<dbReference type="HOGENOM" id="CLU_426948_0_0_4"/>
<dbReference type="EMBL" id="CTRI01000027">
    <property type="protein sequence ID" value="CQR35541.1"/>
    <property type="molecule type" value="Genomic_DNA"/>
</dbReference>
<keyword evidence="5" id="KW-1185">Reference proteome</keyword>
<gene>
    <name evidence="2" type="ordered locus">THI_2739</name>
    <name evidence="3" type="ORF">THICB1_50189</name>
</gene>
<evidence type="ECO:0008006" key="6">
    <source>
        <dbReference type="Google" id="ProtNLM"/>
    </source>
</evidence>
<evidence type="ECO:0000256" key="1">
    <source>
        <dbReference type="SAM" id="MobiDB-lite"/>
    </source>
</evidence>
<dbReference type="RefSeq" id="WP_013106637.1">
    <property type="nucleotide sequence ID" value="NC_014145.1"/>
</dbReference>
<evidence type="ECO:0000313" key="3">
    <source>
        <dbReference type="EMBL" id="CQR35541.1"/>
    </source>
</evidence>
<dbReference type="InterPro" id="IPR010090">
    <property type="entry name" value="Phage_tape_meas"/>
</dbReference>
<dbReference type="KEGG" id="thi:THI_2739"/>
<dbReference type="NCBIfam" id="TIGR01760">
    <property type="entry name" value="tape_meas_TP901"/>
    <property type="match status" value="1"/>
</dbReference>
<accession>D6CLC4</accession>
<reference evidence="2" key="3">
    <citation type="submission" date="2010-07" db="EMBL/GenBank/DDBJ databases">
        <authorList>
            <person name="Genoscope - CEA"/>
        </authorList>
    </citation>
    <scope>NUCLEOTIDE SEQUENCE</scope>
    <source>
        <strain evidence="2">3As</strain>
    </source>
</reference>
<dbReference type="eggNOG" id="COG5283">
    <property type="taxonomic scope" value="Bacteria"/>
</dbReference>
<dbReference type="AlphaFoldDB" id="D6CLC4"/>
<dbReference type="Proteomes" id="UP000002372">
    <property type="component" value="Chromosome"/>
</dbReference>
<evidence type="ECO:0000313" key="4">
    <source>
        <dbReference type="Proteomes" id="UP000002372"/>
    </source>
</evidence>
<name>D6CLC4_THIA3</name>
<feature type="compositionally biased region" description="Basic and acidic residues" evidence="1">
    <location>
        <begin position="538"/>
        <end position="550"/>
    </location>
</feature>
<feature type="region of interest" description="Disordered" evidence="1">
    <location>
        <begin position="533"/>
        <end position="605"/>
    </location>
</feature>
<organism evidence="2 4">
    <name type="scientific">Thiomonas arsenitoxydans (strain DSM 22701 / CIP 110005 / 3As)</name>
    <dbReference type="NCBI Taxonomy" id="426114"/>
    <lineage>
        <taxon>Bacteria</taxon>
        <taxon>Pseudomonadati</taxon>
        <taxon>Pseudomonadota</taxon>
        <taxon>Betaproteobacteria</taxon>
        <taxon>Burkholderiales</taxon>
        <taxon>Thiomonas</taxon>
    </lineage>
</organism>
<sequence>MFEAYKIGVHLKLQDGVTAGLLALSNRMRIADRDVVHLQGRLEKLRKSAAIGIGETGLGVGILAAFKPAVEAANEYQQQIARLGAMGFGDQITQQAAKAAAGMKIMGASIIQTTEALRDALAIAPHLSEAKLLAPTLARVPFAARMYGLEPTAAHTDALNMLRAAEQREGMTHPHKILAAANEFWQMAAFSGWRLTGADFRGLASTGGVAFKLLSMQGLRNLEPVLQEMGGRQTGTGLMSAYNNLIEGRMLIGNSQIIQTLQKLNLLDLHKTIRAKNGNIKRLMPGAVLGTSTLQKDPAEWLKDYFLPTAIAHGYTTLDQQIGLLNDITSNRTAARILTTLLQNLPGLAAKSAQIAKTDNIDQAASRYSKTAQGQYDAAGAAWTTAKVNFGGTVLPYATEALTGLTHLITSLTGLMDRHATATKILAGALVTLGAGLAISGTVTLATTAFRGLGLALAFETAGGASGIANAASALAKLAGPVAALAGVGWAAYEATKWAMHKTGLDTALSQSHLLDGAFRIWAKDAPTWLGGMGSGFHDPDDTSWQRRSEGFVSPPPDHGAGQPSDQARQSHLARKRDAVPQPRRGAIPHRPERRDFVPGDALPGFDRRHALMEARCATAREHSRIFAKPDTPPGAAAPQP</sequence>
<dbReference type="OrthoDB" id="8019720at2"/>